<proteinExistence type="predicted"/>
<comment type="caution">
    <text evidence="1">The sequence shown here is derived from an EMBL/GenBank/DDBJ whole genome shotgun (WGS) entry which is preliminary data.</text>
</comment>
<dbReference type="EMBL" id="LUKE01000002">
    <property type="protein sequence ID" value="KYG64734.1"/>
    <property type="molecule type" value="Genomic_DNA"/>
</dbReference>
<accession>A0A150WLB7</accession>
<evidence type="ECO:0000313" key="1">
    <source>
        <dbReference type="EMBL" id="KYG64734.1"/>
    </source>
</evidence>
<protein>
    <submittedName>
        <fullName evidence="1">Uncharacterized protein</fullName>
    </submittedName>
</protein>
<keyword evidence="2" id="KW-1185">Reference proteome</keyword>
<sequence>MRGFKRSAQFALSLILVFAGVWSLSLVISYYRGSASLYEKSYTAFHNQFYKMRMMNSQDRLVTIMGISSAREAFDEDVLNAGRDGFKYTNLGTGAFDGLAPSLELFSQLFKKYGSRSDYVFVGLQSYILRPGYLSTLHSGIDDLMTFSAQGDLLSVEVEGSREQLKRKLIANDIFPLSLYTWRVGQMVRLACLKLHDFIYSDKVSSVPEDLLKFSPRSEFLYGDKSYDPVNQSLRIKELLKHLEKSDFRPDLSSTESLKRALKDLGSMSKNGKVVVLMLPEHSALRNDKRLEWLKSSLYNVLKSSSEVSEIMDISDIVPDEYFYDGGHVLSPGRKIVTDFLLENMSQRQSSQSRN</sequence>
<name>A0A150WLB7_BDEBC</name>
<gene>
    <name evidence="1" type="ORF">AZI86_11030</name>
</gene>
<reference evidence="1 2" key="1">
    <citation type="submission" date="2016-03" db="EMBL/GenBank/DDBJ databases">
        <authorList>
            <person name="Ploux O."/>
        </authorList>
    </citation>
    <scope>NUCLEOTIDE SEQUENCE [LARGE SCALE GENOMIC DNA]</scope>
    <source>
        <strain evidence="1 2">R0</strain>
    </source>
</reference>
<dbReference type="RefSeq" id="WP_061835245.1">
    <property type="nucleotide sequence ID" value="NZ_LUKE01000002.1"/>
</dbReference>
<evidence type="ECO:0000313" key="2">
    <source>
        <dbReference type="Proteomes" id="UP000075320"/>
    </source>
</evidence>
<dbReference type="Proteomes" id="UP000075320">
    <property type="component" value="Unassembled WGS sequence"/>
</dbReference>
<dbReference type="AlphaFoldDB" id="A0A150WLB7"/>
<organism evidence="1 2">
    <name type="scientific">Bdellovibrio bacteriovorus</name>
    <dbReference type="NCBI Taxonomy" id="959"/>
    <lineage>
        <taxon>Bacteria</taxon>
        <taxon>Pseudomonadati</taxon>
        <taxon>Bdellovibrionota</taxon>
        <taxon>Bdellovibrionia</taxon>
        <taxon>Bdellovibrionales</taxon>
        <taxon>Pseudobdellovibrionaceae</taxon>
        <taxon>Bdellovibrio</taxon>
    </lineage>
</organism>